<dbReference type="EMBL" id="HBIJ01003485">
    <property type="protein sequence ID" value="CAE0361697.1"/>
    <property type="molecule type" value="Transcribed_RNA"/>
</dbReference>
<feature type="compositionally biased region" description="Basic and acidic residues" evidence="1">
    <location>
        <begin position="31"/>
        <end position="52"/>
    </location>
</feature>
<name>A0A6S8A614_9STRA</name>
<gene>
    <name evidence="2" type="ORF">ALAG00032_LOCUS2429</name>
    <name evidence="3" type="ORF">ALAG00032_LOCUS2430</name>
</gene>
<dbReference type="AlphaFoldDB" id="A0A6S8A614"/>
<evidence type="ECO:0000256" key="1">
    <source>
        <dbReference type="SAM" id="MobiDB-lite"/>
    </source>
</evidence>
<sequence length="366" mass="40040">MPPSERSESGADGAAATCEAIPMDTEDNDTTNERRGKRRREEPPEIAQKEENNIENNTSIKQPSPPLKPEVIREAYEKALLRIRVRNKSNYPINVTCQLGNAWDWEIIPVDATHDFPTYLNEPLIAGTVATNVSVNYCEACIKATVENAYDIVTTQAAKGTASFAFEFVVQGPGPTPKYLPLPKMKGDKRSEETQKKEETEVSDSKKNATESSSEQRLNVDPGKQEEKNANPTATIRATTITAAENATEETVPMTSAETSAATQITKILINADVKPCENNTPRPEIEEKNNDMATDSQPEPPNGPHRLVSEATPEAIKTEDESNVQHGLANGANASDSKTPEPMDLEEDDVAKNNSKSESVDMDQS</sequence>
<feature type="region of interest" description="Disordered" evidence="1">
    <location>
        <begin position="271"/>
        <end position="366"/>
    </location>
</feature>
<feature type="region of interest" description="Disordered" evidence="1">
    <location>
        <begin position="1"/>
        <end position="67"/>
    </location>
</feature>
<proteinExistence type="predicted"/>
<accession>A0A6S8A614</accession>
<protein>
    <submittedName>
        <fullName evidence="3">Uncharacterized protein</fullName>
    </submittedName>
</protein>
<evidence type="ECO:0000313" key="2">
    <source>
        <dbReference type="EMBL" id="CAE0361696.1"/>
    </source>
</evidence>
<reference evidence="3" key="1">
    <citation type="submission" date="2021-01" db="EMBL/GenBank/DDBJ databases">
        <authorList>
            <person name="Corre E."/>
            <person name="Pelletier E."/>
            <person name="Niang G."/>
            <person name="Scheremetjew M."/>
            <person name="Finn R."/>
            <person name="Kale V."/>
            <person name="Holt S."/>
            <person name="Cochrane G."/>
            <person name="Meng A."/>
            <person name="Brown T."/>
            <person name="Cohen L."/>
        </authorList>
    </citation>
    <scope>NUCLEOTIDE SEQUENCE</scope>
    <source>
        <strain evidence="3">CCMP1510</strain>
    </source>
</reference>
<evidence type="ECO:0000313" key="3">
    <source>
        <dbReference type="EMBL" id="CAE0361697.1"/>
    </source>
</evidence>
<dbReference type="EMBL" id="HBIJ01003484">
    <property type="protein sequence ID" value="CAE0361696.1"/>
    <property type="molecule type" value="Transcribed_RNA"/>
</dbReference>
<feature type="compositionally biased region" description="Basic and acidic residues" evidence="1">
    <location>
        <begin position="185"/>
        <end position="209"/>
    </location>
</feature>
<feature type="region of interest" description="Disordered" evidence="1">
    <location>
        <begin position="177"/>
        <end position="237"/>
    </location>
</feature>
<organism evidence="3">
    <name type="scientific">Aureoumbra lagunensis</name>
    <dbReference type="NCBI Taxonomy" id="44058"/>
    <lineage>
        <taxon>Eukaryota</taxon>
        <taxon>Sar</taxon>
        <taxon>Stramenopiles</taxon>
        <taxon>Ochrophyta</taxon>
        <taxon>Pelagophyceae</taxon>
        <taxon>Pelagomonadales</taxon>
        <taxon>Aureoumbra</taxon>
    </lineage>
</organism>